<sequence length="100" mass="11244">MGATEALSPNESYKGYSHSACPFYPCHAGVRRAFNCLFCYCPLYAYECPGPYRVIAGPCGQLQKDCTDCRLPHEGYRAAWSFIQKWLRCPRPWSGKVPAA</sequence>
<accession>A0A6G7VCD4</accession>
<name>A0A6G7VCD4_9GAMM</name>
<dbReference type="EMBL" id="CP048029">
    <property type="protein sequence ID" value="QIK37743.1"/>
    <property type="molecule type" value="Genomic_DNA"/>
</dbReference>
<protein>
    <recommendedName>
        <fullName evidence="1">Cysteine-rich small domain-containing protein</fullName>
    </recommendedName>
</protein>
<dbReference type="InterPro" id="IPR007212">
    <property type="entry name" value="Zf-like"/>
</dbReference>
<dbReference type="Pfam" id="PF04071">
    <property type="entry name" value="zf-like"/>
    <property type="match status" value="1"/>
</dbReference>
<feature type="domain" description="Cysteine-rich small" evidence="1">
    <location>
        <begin position="14"/>
        <end position="75"/>
    </location>
</feature>
<dbReference type="AlphaFoldDB" id="A0A6G7VCD4"/>
<organism evidence="2 3">
    <name type="scientific">Caldichromatium japonicum</name>
    <dbReference type="NCBI Taxonomy" id="2699430"/>
    <lineage>
        <taxon>Bacteria</taxon>
        <taxon>Pseudomonadati</taxon>
        <taxon>Pseudomonadota</taxon>
        <taxon>Gammaproteobacteria</taxon>
        <taxon>Chromatiales</taxon>
        <taxon>Chromatiaceae</taxon>
        <taxon>Caldichromatium</taxon>
    </lineage>
</organism>
<dbReference type="Proteomes" id="UP000502699">
    <property type="component" value="Chromosome"/>
</dbReference>
<dbReference type="KEGG" id="cjap:GWK36_06815"/>
<evidence type="ECO:0000259" key="1">
    <source>
        <dbReference type="Pfam" id="PF04071"/>
    </source>
</evidence>
<evidence type="ECO:0000313" key="3">
    <source>
        <dbReference type="Proteomes" id="UP000502699"/>
    </source>
</evidence>
<keyword evidence="3" id="KW-1185">Reference proteome</keyword>
<dbReference type="RefSeq" id="WP_166270505.1">
    <property type="nucleotide sequence ID" value="NZ_CP048029.1"/>
</dbReference>
<gene>
    <name evidence="2" type="ORF">GWK36_06815</name>
</gene>
<proteinExistence type="predicted"/>
<evidence type="ECO:0000313" key="2">
    <source>
        <dbReference type="EMBL" id="QIK37743.1"/>
    </source>
</evidence>
<reference evidence="3" key="1">
    <citation type="submission" date="2020-01" db="EMBL/GenBank/DDBJ databases">
        <title>Caldichromatium gen. nov., sp. nov., a thermophilic purple sulfur bacterium member of the family Chromatiaceae isolated from Nakabusa hot spring, Japan.</title>
        <authorList>
            <person name="Saini M.K."/>
            <person name="Hanada S."/>
            <person name="Tank M."/>
        </authorList>
    </citation>
    <scope>NUCLEOTIDE SEQUENCE [LARGE SCALE GENOMIC DNA]</scope>
    <source>
        <strain evidence="3">No.7</strain>
    </source>
</reference>